<dbReference type="EMBL" id="FNHU01000001">
    <property type="protein sequence ID" value="SDM26605.1"/>
    <property type="molecule type" value="Genomic_DNA"/>
</dbReference>
<organism evidence="1 2">
    <name type="scientific">Actinomyces ruminicola</name>
    <dbReference type="NCBI Taxonomy" id="332524"/>
    <lineage>
        <taxon>Bacteria</taxon>
        <taxon>Bacillati</taxon>
        <taxon>Actinomycetota</taxon>
        <taxon>Actinomycetes</taxon>
        <taxon>Actinomycetales</taxon>
        <taxon>Actinomycetaceae</taxon>
        <taxon>Actinomyces</taxon>
    </lineage>
</organism>
<accession>A0A1G9RVT0</accession>
<dbReference type="AlphaFoldDB" id="A0A1G9RVT0"/>
<sequence length="435" mass="48419">MTLDKLAEFIDNVRRGCAADGHKSCGGSGVCETARALVFGDFNGFDAGRIGLVHRDGWPCPSWPAAALLRMIKDDVDDIAATSSRYRAMRLTEALSELAMRGLSPDAVMRTWLGPRLVRRALELIVFYCRGERGLDRGELPLRLCAMRFLEELTEDERCNASIPELMARVNESDIFHSVREWCESASIADLVDFRVEGYRQVEVLDEDLVVAAGEDATVWLCERLASTHLESWSGSSLAWELAYLDDPDGTAELMGVKKDVIRERAVGLVPVLDEITRRLHDFGVIGSVIDGLSNKQVVDGVVSLLRGGLIGDAVDLARRAFRRSPGDSRLAVVLARCLMAVDPEYARLILMDMLHDEVPQAVLVDLATLELSEGNVMDSMRYLGPVDVDDVDGWYWDPLDYCEHRMQFRYFVGNEWYERAVPALEGAASRLADS</sequence>
<protein>
    <submittedName>
        <fullName evidence="1">Uncharacterized protein</fullName>
    </submittedName>
</protein>
<name>A0A1G9RVT0_9ACTO</name>
<dbReference type="Proteomes" id="UP000199671">
    <property type="component" value="Unassembled WGS sequence"/>
</dbReference>
<evidence type="ECO:0000313" key="1">
    <source>
        <dbReference type="EMBL" id="SDM26605.1"/>
    </source>
</evidence>
<proteinExistence type="predicted"/>
<gene>
    <name evidence="1" type="ORF">SAMN04487766_101143</name>
</gene>
<reference evidence="1 2" key="1">
    <citation type="submission" date="2016-10" db="EMBL/GenBank/DDBJ databases">
        <authorList>
            <person name="de Groot N.N."/>
        </authorList>
    </citation>
    <scope>NUCLEOTIDE SEQUENCE [LARGE SCALE GENOMIC DNA]</scope>
    <source>
        <strain evidence="1 2">KPR-7B</strain>
    </source>
</reference>
<evidence type="ECO:0000313" key="2">
    <source>
        <dbReference type="Proteomes" id="UP000199671"/>
    </source>
</evidence>